<accession>A0A9C6T3I1</accession>
<evidence type="ECO:0000313" key="4">
    <source>
        <dbReference type="Proteomes" id="UP000515211"/>
    </source>
</evidence>
<dbReference type="GO" id="GO:0003729">
    <property type="term" value="F:mRNA binding"/>
    <property type="evidence" value="ECO:0007669"/>
    <property type="project" value="UniProtKB-ARBA"/>
</dbReference>
<evidence type="ECO:0000256" key="3">
    <source>
        <dbReference type="PROSITE-ProRule" id="PRU00708"/>
    </source>
</evidence>
<sequence length="669" mass="76646">MIILNFKINQGYLSCIRNPNAFPDSLTNSLEHHRRVTTAVATARSRLPCYALFQYPPLLKAAVSTANHLASFVRRAADVPPRWLCSTTLQPFSASVRPRSTLLCSIPATLLLPLLQFRRAPPPSAPVPQRSGPPLLQFCRVQPYGAPSPLCSRRCTNQVRSGEVRTRIMNLFLKKWNLFSTCSWVVQRAMLHNSQAPSDHLFLRISRAGHPNTPMNHILDQWVQEGGHVRHSELQFFIKQLRSHRRFNHALQVLEWMGDERKHHLTSGDIAVRLDLIAKVHGLVPAEKYFNSLSDSVKDFKVYGALLNCYAQHNSVEKAEATMQKLKEYACKHTISLVLSYNALLKLYVRVSEFEKFDNLMREMLSKDMYDSVSLNTRLDAYAAIKDIDGMESLLLRMEADSKATIDWITYSIAAKAYIQAGQHEKAYAMLRKSEDLIEPKRRRAAYESLLTMYGSMGKKDDVYRIWDMCKRLNRPCNTNYICMLTALARLNDVDGAERIFEEWEFGNTCFDIRIPNVMMSAYCKNGLVEKAEAFVDRLSKSCNELGGSIWDRLANGYYRNNDMDNAIQTMKKAILAGQPGSTWKPYRFTLATCIDYLKDKGDLEGASEILRLCLEREYFSTVIHDRLSSYVHGKTPETKAINLMEEYYHSKNELFPDGEKQHEIQLHE</sequence>
<dbReference type="RefSeq" id="XP_052109215.1">
    <property type="nucleotide sequence ID" value="XM_052253255.1"/>
</dbReference>
<dbReference type="GO" id="GO:0005739">
    <property type="term" value="C:mitochondrion"/>
    <property type="evidence" value="ECO:0007669"/>
    <property type="project" value="TreeGrafter"/>
</dbReference>
<protein>
    <submittedName>
        <fullName evidence="5">Pentatricopeptide repeat-containing protein At2g20710, mitochondrial</fullName>
    </submittedName>
</protein>
<dbReference type="InterPro" id="IPR002885">
    <property type="entry name" value="PPR_rpt"/>
</dbReference>
<dbReference type="PANTHER" id="PTHR45717:SF10">
    <property type="entry name" value="OS10G0501000 PROTEIN"/>
    <property type="match status" value="1"/>
</dbReference>
<feature type="repeat" description="PPR" evidence="3">
    <location>
        <begin position="512"/>
        <end position="542"/>
    </location>
</feature>
<evidence type="ECO:0000256" key="1">
    <source>
        <dbReference type="ARBA" id="ARBA00007626"/>
    </source>
</evidence>
<dbReference type="GeneID" id="107461091"/>
<dbReference type="InterPro" id="IPR011990">
    <property type="entry name" value="TPR-like_helical_dom_sf"/>
</dbReference>
<comment type="similarity">
    <text evidence="1">Belongs to the PPR family. P subfamily.</text>
</comment>
<evidence type="ECO:0000313" key="5">
    <source>
        <dbReference type="RefSeq" id="XP_052109215.1"/>
    </source>
</evidence>
<proteinExistence type="inferred from homology"/>
<dbReference type="NCBIfam" id="TIGR00756">
    <property type="entry name" value="PPR"/>
    <property type="match status" value="2"/>
</dbReference>
<organism evidence="4 5">
    <name type="scientific">Arachis duranensis</name>
    <name type="common">Wild peanut</name>
    <dbReference type="NCBI Taxonomy" id="130453"/>
    <lineage>
        <taxon>Eukaryota</taxon>
        <taxon>Viridiplantae</taxon>
        <taxon>Streptophyta</taxon>
        <taxon>Embryophyta</taxon>
        <taxon>Tracheophyta</taxon>
        <taxon>Spermatophyta</taxon>
        <taxon>Magnoliopsida</taxon>
        <taxon>eudicotyledons</taxon>
        <taxon>Gunneridae</taxon>
        <taxon>Pentapetalae</taxon>
        <taxon>rosids</taxon>
        <taxon>fabids</taxon>
        <taxon>Fabales</taxon>
        <taxon>Fabaceae</taxon>
        <taxon>Papilionoideae</taxon>
        <taxon>50 kb inversion clade</taxon>
        <taxon>dalbergioids sensu lato</taxon>
        <taxon>Dalbergieae</taxon>
        <taxon>Pterocarpus clade</taxon>
        <taxon>Arachis</taxon>
    </lineage>
</organism>
<dbReference type="AlphaFoldDB" id="A0A9C6T3I1"/>
<dbReference type="Proteomes" id="UP000515211">
    <property type="component" value="Chromosome 8"/>
</dbReference>
<dbReference type="Pfam" id="PF01535">
    <property type="entry name" value="PPR"/>
    <property type="match status" value="5"/>
</dbReference>
<dbReference type="SUPFAM" id="SSF48452">
    <property type="entry name" value="TPR-like"/>
    <property type="match status" value="1"/>
</dbReference>
<name>A0A9C6T3I1_ARADU</name>
<gene>
    <name evidence="5" type="primary">LOC107461091</name>
</gene>
<evidence type="ECO:0000256" key="2">
    <source>
        <dbReference type="ARBA" id="ARBA00022737"/>
    </source>
</evidence>
<keyword evidence="4" id="KW-1185">Reference proteome</keyword>
<reference evidence="5" key="2">
    <citation type="submission" date="2025-08" db="UniProtKB">
        <authorList>
            <consortium name="RefSeq"/>
        </authorList>
    </citation>
    <scope>IDENTIFICATION</scope>
    <source>
        <tissue evidence="5">Whole plant</tissue>
    </source>
</reference>
<dbReference type="Gene3D" id="1.25.40.10">
    <property type="entry name" value="Tetratricopeptide repeat domain"/>
    <property type="match status" value="3"/>
</dbReference>
<keyword evidence="2" id="KW-0677">Repeat</keyword>
<dbReference type="PANTHER" id="PTHR45717">
    <property type="entry name" value="OS12G0527900 PROTEIN"/>
    <property type="match status" value="1"/>
</dbReference>
<reference evidence="4" key="1">
    <citation type="journal article" date="2016" name="Nat. Genet.">
        <title>The genome sequences of Arachis duranensis and Arachis ipaensis, the diploid ancestors of cultivated peanut.</title>
        <authorList>
            <person name="Bertioli D.J."/>
            <person name="Cannon S.B."/>
            <person name="Froenicke L."/>
            <person name="Huang G."/>
            <person name="Farmer A.D."/>
            <person name="Cannon E.K."/>
            <person name="Liu X."/>
            <person name="Gao D."/>
            <person name="Clevenger J."/>
            <person name="Dash S."/>
            <person name="Ren L."/>
            <person name="Moretzsohn M.C."/>
            <person name="Shirasawa K."/>
            <person name="Huang W."/>
            <person name="Vidigal B."/>
            <person name="Abernathy B."/>
            <person name="Chu Y."/>
            <person name="Niederhuth C.E."/>
            <person name="Umale P."/>
            <person name="Araujo A.C."/>
            <person name="Kozik A."/>
            <person name="Kim K.D."/>
            <person name="Burow M.D."/>
            <person name="Varshney R.K."/>
            <person name="Wang X."/>
            <person name="Zhang X."/>
            <person name="Barkley N."/>
            <person name="Guimaraes P.M."/>
            <person name="Isobe S."/>
            <person name="Guo B."/>
            <person name="Liao B."/>
            <person name="Stalker H.T."/>
            <person name="Schmitz R.J."/>
            <person name="Scheffler B.E."/>
            <person name="Leal-Bertioli S.C."/>
            <person name="Xun X."/>
            <person name="Jackson S.A."/>
            <person name="Michelmore R."/>
            <person name="Ozias-Akins P."/>
        </authorList>
    </citation>
    <scope>NUCLEOTIDE SEQUENCE [LARGE SCALE GENOMIC DNA]</scope>
    <source>
        <strain evidence="4">cv. V14167</strain>
    </source>
</reference>
<dbReference type="PROSITE" id="PS51375">
    <property type="entry name" value="PPR"/>
    <property type="match status" value="1"/>
</dbReference>
<dbReference type="KEGG" id="adu:107461091"/>